<evidence type="ECO:0000256" key="2">
    <source>
        <dbReference type="ARBA" id="ARBA00007193"/>
    </source>
</evidence>
<keyword evidence="10 12" id="KW-0739">Sodium transport</keyword>
<evidence type="ECO:0000256" key="13">
    <source>
        <dbReference type="SAM" id="Phobius"/>
    </source>
</evidence>
<name>A0ABM3MGH8_GALME</name>
<dbReference type="InterPro" id="IPR020903">
    <property type="entry name" value="ENaC_CS"/>
</dbReference>
<evidence type="ECO:0000256" key="4">
    <source>
        <dbReference type="ARBA" id="ARBA00022461"/>
    </source>
</evidence>
<keyword evidence="4 12" id="KW-0894">Sodium channel</keyword>
<keyword evidence="3 12" id="KW-0813">Transport</keyword>
<dbReference type="Gene3D" id="2.60.470.10">
    <property type="entry name" value="Acid-sensing ion channels like domains"/>
    <property type="match status" value="1"/>
</dbReference>
<evidence type="ECO:0000256" key="3">
    <source>
        <dbReference type="ARBA" id="ARBA00022448"/>
    </source>
</evidence>
<comment type="similarity">
    <text evidence="2 12">Belongs to the amiloride-sensitive sodium channel (TC 1.A.6) family.</text>
</comment>
<feature type="transmembrane region" description="Helical" evidence="13">
    <location>
        <begin position="399"/>
        <end position="418"/>
    </location>
</feature>
<evidence type="ECO:0000256" key="1">
    <source>
        <dbReference type="ARBA" id="ARBA00004141"/>
    </source>
</evidence>
<accession>A0ABM3MGH8</accession>
<reference evidence="15" key="1">
    <citation type="submission" date="2025-08" db="UniProtKB">
        <authorList>
            <consortium name="RefSeq"/>
        </authorList>
    </citation>
    <scope>IDENTIFICATION</scope>
    <source>
        <tissue evidence="15">Whole larvae</tissue>
    </source>
</reference>
<dbReference type="Proteomes" id="UP001652740">
    <property type="component" value="Unplaced"/>
</dbReference>
<gene>
    <name evidence="15" type="primary">LOC116413597</name>
</gene>
<protein>
    <submittedName>
        <fullName evidence="15">Pickpocket protein 28-like</fullName>
    </submittedName>
</protein>
<keyword evidence="14" id="KW-1185">Reference proteome</keyword>
<dbReference type="PROSITE" id="PS01206">
    <property type="entry name" value="ASC"/>
    <property type="match status" value="1"/>
</dbReference>
<dbReference type="PANTHER" id="PTHR11690:SF237">
    <property type="entry name" value="PICKPOCKET 16-RELATED"/>
    <property type="match status" value="1"/>
</dbReference>
<dbReference type="PANTHER" id="PTHR11690">
    <property type="entry name" value="AMILORIDE-SENSITIVE SODIUM CHANNEL-RELATED"/>
    <property type="match status" value="1"/>
</dbReference>
<evidence type="ECO:0000256" key="11">
    <source>
        <dbReference type="ARBA" id="ARBA00023303"/>
    </source>
</evidence>
<feature type="transmembrane region" description="Helical" evidence="13">
    <location>
        <begin position="424"/>
        <end position="443"/>
    </location>
</feature>
<proteinExistence type="inferred from homology"/>
<comment type="subcellular location">
    <subcellularLocation>
        <location evidence="1">Membrane</location>
        <topology evidence="1">Multi-pass membrane protein</topology>
    </subcellularLocation>
</comment>
<evidence type="ECO:0000256" key="12">
    <source>
        <dbReference type="RuleBase" id="RU000679"/>
    </source>
</evidence>
<evidence type="ECO:0000256" key="5">
    <source>
        <dbReference type="ARBA" id="ARBA00022692"/>
    </source>
</evidence>
<keyword evidence="8 12" id="KW-0406">Ion transport</keyword>
<evidence type="ECO:0000256" key="6">
    <source>
        <dbReference type="ARBA" id="ARBA00022989"/>
    </source>
</evidence>
<evidence type="ECO:0000313" key="14">
    <source>
        <dbReference type="Proteomes" id="UP001652740"/>
    </source>
</evidence>
<keyword evidence="11 12" id="KW-0407">Ion channel</keyword>
<dbReference type="PRINTS" id="PR01078">
    <property type="entry name" value="AMINACHANNEL"/>
</dbReference>
<keyword evidence="9 13" id="KW-0472">Membrane</keyword>
<dbReference type="RefSeq" id="XP_052750407.1">
    <property type="nucleotide sequence ID" value="XM_052894447.1"/>
</dbReference>
<evidence type="ECO:0000256" key="10">
    <source>
        <dbReference type="ARBA" id="ARBA00023201"/>
    </source>
</evidence>
<keyword evidence="5 12" id="KW-0812">Transmembrane</keyword>
<sequence>MSDKKANKTNTLKAIMENITTIHGTLNVNCKVSDVPFPAVSICNFNIISLKATKRIEQLLLKNNRSQSEINSFFSDLAYLTNYDIDSTRVGHYKEIMDILKYHYFTVNTIMEELHQKCENLAVYCMFNTIEKNCSDMFSLVKTVDGYCCGFNYGMPNDGSKDNLLQSGDNIEYFEEQSDDKSTNLRILATPKAGRTSGIYVVFNLEPEDYPSWAYVPYVGANIILSDPSDFPETTILSKFVSSGESLDFNLEPLIFQIDPRIRDVQVSKRNCLFHDELHLENSNKYSFETCSTECRVHTLLKYCGCVPYKYPKKASQRACEFEDLACLINVTTHVSVNPMSCNPQCFVECNDKLYTMKSKSVPFVPEMVPENIIAGHNVSQLTSLRVYYGRPICNCYKLVYLIDTNYIIATFGGVFSLSFGGSILTLIELAYLLISALLILLLRICRKYFGNIN</sequence>
<evidence type="ECO:0000313" key="15">
    <source>
        <dbReference type="RefSeq" id="XP_052750407.1"/>
    </source>
</evidence>
<dbReference type="Pfam" id="PF00858">
    <property type="entry name" value="ASC"/>
    <property type="match status" value="1"/>
</dbReference>
<evidence type="ECO:0000256" key="7">
    <source>
        <dbReference type="ARBA" id="ARBA00023053"/>
    </source>
</evidence>
<organism evidence="14 15">
    <name type="scientific">Galleria mellonella</name>
    <name type="common">Greater wax moth</name>
    <dbReference type="NCBI Taxonomy" id="7137"/>
    <lineage>
        <taxon>Eukaryota</taxon>
        <taxon>Metazoa</taxon>
        <taxon>Ecdysozoa</taxon>
        <taxon>Arthropoda</taxon>
        <taxon>Hexapoda</taxon>
        <taxon>Insecta</taxon>
        <taxon>Pterygota</taxon>
        <taxon>Neoptera</taxon>
        <taxon>Endopterygota</taxon>
        <taxon>Lepidoptera</taxon>
        <taxon>Glossata</taxon>
        <taxon>Ditrysia</taxon>
        <taxon>Pyraloidea</taxon>
        <taxon>Pyralidae</taxon>
        <taxon>Galleriinae</taxon>
        <taxon>Galleria</taxon>
    </lineage>
</organism>
<dbReference type="GeneID" id="116413597"/>
<dbReference type="InterPro" id="IPR001873">
    <property type="entry name" value="ENaC"/>
</dbReference>
<keyword evidence="7" id="KW-0915">Sodium</keyword>
<keyword evidence="6 13" id="KW-1133">Transmembrane helix</keyword>
<evidence type="ECO:0000256" key="8">
    <source>
        <dbReference type="ARBA" id="ARBA00023065"/>
    </source>
</evidence>
<evidence type="ECO:0000256" key="9">
    <source>
        <dbReference type="ARBA" id="ARBA00023136"/>
    </source>
</evidence>